<dbReference type="Gene3D" id="2.40.110.10">
    <property type="entry name" value="Butyryl-CoA Dehydrogenase, subunit A, domain 2"/>
    <property type="match status" value="1"/>
</dbReference>
<dbReference type="Pfam" id="PF02771">
    <property type="entry name" value="Acyl-CoA_dh_N"/>
    <property type="match status" value="1"/>
</dbReference>
<dbReference type="InterPro" id="IPR037069">
    <property type="entry name" value="AcylCoA_DH/ox_N_sf"/>
</dbReference>
<name>A0ABY6NY23_9NOCA</name>
<feature type="domain" description="Acyl-CoA dehydrogenase/oxidase C-terminal" evidence="8">
    <location>
        <begin position="246"/>
        <end position="395"/>
    </location>
</feature>
<evidence type="ECO:0000313" key="11">
    <source>
        <dbReference type="EMBL" id="UZJ24294.1"/>
    </source>
</evidence>
<evidence type="ECO:0000259" key="10">
    <source>
        <dbReference type="Pfam" id="PF02771"/>
    </source>
</evidence>
<organism evidence="11 12">
    <name type="scientific">Rhodococcus antarcticus</name>
    <dbReference type="NCBI Taxonomy" id="2987751"/>
    <lineage>
        <taxon>Bacteria</taxon>
        <taxon>Bacillati</taxon>
        <taxon>Actinomycetota</taxon>
        <taxon>Actinomycetes</taxon>
        <taxon>Mycobacteriales</taxon>
        <taxon>Nocardiaceae</taxon>
        <taxon>Rhodococcus</taxon>
    </lineage>
</organism>
<dbReference type="InterPro" id="IPR009100">
    <property type="entry name" value="AcylCoA_DH/oxidase_NM_dom_sf"/>
</dbReference>
<comment type="similarity">
    <text evidence="2 7">Belongs to the acyl-CoA dehydrogenase family.</text>
</comment>
<dbReference type="PANTHER" id="PTHR48083">
    <property type="entry name" value="MEDIUM-CHAIN SPECIFIC ACYL-COA DEHYDROGENASE, MITOCHONDRIAL-RELATED"/>
    <property type="match status" value="1"/>
</dbReference>
<dbReference type="InterPro" id="IPR006091">
    <property type="entry name" value="Acyl-CoA_Oxase/DH_mid-dom"/>
</dbReference>
<protein>
    <submittedName>
        <fullName evidence="11">Acyl-CoA dehydrogenase family protein</fullName>
    </submittedName>
</protein>
<evidence type="ECO:0000256" key="1">
    <source>
        <dbReference type="ARBA" id="ARBA00001974"/>
    </source>
</evidence>
<feature type="domain" description="Acyl-CoA dehydrogenase/oxidase N-terminal" evidence="10">
    <location>
        <begin position="11"/>
        <end position="130"/>
    </location>
</feature>
<keyword evidence="6 7" id="KW-0560">Oxidoreductase</keyword>
<dbReference type="PANTHER" id="PTHR48083:SF13">
    <property type="entry name" value="ACYL-COA DEHYDROGENASE FAMILY MEMBER 11"/>
    <property type="match status" value="1"/>
</dbReference>
<dbReference type="SUPFAM" id="SSF56645">
    <property type="entry name" value="Acyl-CoA dehydrogenase NM domain-like"/>
    <property type="match status" value="1"/>
</dbReference>
<dbReference type="InterPro" id="IPR036250">
    <property type="entry name" value="AcylCo_DH-like_C"/>
</dbReference>
<dbReference type="EMBL" id="CP110615">
    <property type="protein sequence ID" value="UZJ24294.1"/>
    <property type="molecule type" value="Genomic_DNA"/>
</dbReference>
<dbReference type="InterPro" id="IPR013786">
    <property type="entry name" value="AcylCoA_DH/ox_N"/>
</dbReference>
<keyword evidence="5 7" id="KW-0274">FAD</keyword>
<dbReference type="Proteomes" id="UP001164965">
    <property type="component" value="Chromosome"/>
</dbReference>
<keyword evidence="4 7" id="KW-0285">Flavoprotein</keyword>
<dbReference type="Gene3D" id="1.10.540.10">
    <property type="entry name" value="Acyl-CoA dehydrogenase/oxidase, N-terminal domain"/>
    <property type="match status" value="1"/>
</dbReference>
<evidence type="ECO:0000313" key="12">
    <source>
        <dbReference type="Proteomes" id="UP001164965"/>
    </source>
</evidence>
<proteinExistence type="inferred from homology"/>
<feature type="domain" description="Acyl-CoA oxidase/dehydrogenase middle" evidence="9">
    <location>
        <begin position="134"/>
        <end position="234"/>
    </location>
</feature>
<dbReference type="InterPro" id="IPR009075">
    <property type="entry name" value="AcylCo_DH/oxidase_C"/>
</dbReference>
<dbReference type="Pfam" id="PF00441">
    <property type="entry name" value="Acyl-CoA_dh_1"/>
    <property type="match status" value="1"/>
</dbReference>
<dbReference type="Gene3D" id="1.20.140.10">
    <property type="entry name" value="Butyryl-CoA Dehydrogenase, subunit A, domain 3"/>
    <property type="match status" value="1"/>
</dbReference>
<evidence type="ECO:0000256" key="6">
    <source>
        <dbReference type="ARBA" id="ARBA00023002"/>
    </source>
</evidence>
<dbReference type="SUPFAM" id="SSF47203">
    <property type="entry name" value="Acyl-CoA dehydrogenase C-terminal domain-like"/>
    <property type="match status" value="1"/>
</dbReference>
<evidence type="ECO:0000259" key="9">
    <source>
        <dbReference type="Pfam" id="PF02770"/>
    </source>
</evidence>
<sequence>MDFAPSTRAAELTATMRTFLDEHVLPAEDEYERFRAERRGTAAEHDLPPVVHRLKDTARGLGLWNLFLPSVSGLTNVDYAQVAEITGWSPNMAPEALNCGAPDTGNMETLHLFGTEAQKEQWLTPLLEGEIRSAFAMTEPQVASSDATNIETSIVRDGDDYVINGRKWWISGTADPRCAIFIVMGKTDPDGPRHTQQSMVLVPRDTPGLEVVRHLPVFGYQDQHGHSELRFTDVRVPVTNLLGEEGGGFAIAQARLGPGRIHHCMRLIGMAERAIDLMVRRATERVAFGKPLSEQGVVREQIAESRIEVEQARLLVLKTAWLIDQHGARGAATEIAAIKVIAPRMACRIIDRAIQVHGGAGVSDDTPLAGFYASARTLRLADGPDEVHLRTVARQELGRHGEVAARTRPATA</sequence>
<evidence type="ECO:0000256" key="5">
    <source>
        <dbReference type="ARBA" id="ARBA00022827"/>
    </source>
</evidence>
<comment type="cofactor">
    <cofactor evidence="1 7">
        <name>FAD</name>
        <dbReference type="ChEBI" id="CHEBI:57692"/>
    </cofactor>
</comment>
<dbReference type="InterPro" id="IPR046373">
    <property type="entry name" value="Acyl-CoA_Oxase/DH_mid-dom_sf"/>
</dbReference>
<gene>
    <name evidence="11" type="ORF">RHODO2019_14195</name>
</gene>
<keyword evidence="12" id="KW-1185">Reference proteome</keyword>
<reference evidence="11" key="1">
    <citation type="submission" date="2022-10" db="EMBL/GenBank/DDBJ databases">
        <title>Rhodococcus sp.75.</title>
        <authorList>
            <person name="Sun M."/>
        </authorList>
    </citation>
    <scope>NUCLEOTIDE SEQUENCE</scope>
    <source>
        <strain evidence="11">75</strain>
    </source>
</reference>
<comment type="subunit">
    <text evidence="3">Homodimer.</text>
</comment>
<dbReference type="Pfam" id="PF02770">
    <property type="entry name" value="Acyl-CoA_dh_M"/>
    <property type="match status" value="1"/>
</dbReference>
<dbReference type="InterPro" id="IPR050741">
    <property type="entry name" value="Acyl-CoA_dehydrogenase"/>
</dbReference>
<evidence type="ECO:0000256" key="4">
    <source>
        <dbReference type="ARBA" id="ARBA00022630"/>
    </source>
</evidence>
<evidence type="ECO:0000256" key="7">
    <source>
        <dbReference type="RuleBase" id="RU362125"/>
    </source>
</evidence>
<evidence type="ECO:0000259" key="8">
    <source>
        <dbReference type="Pfam" id="PF00441"/>
    </source>
</evidence>
<accession>A0ABY6NY23</accession>
<evidence type="ECO:0000256" key="3">
    <source>
        <dbReference type="ARBA" id="ARBA00011738"/>
    </source>
</evidence>
<evidence type="ECO:0000256" key="2">
    <source>
        <dbReference type="ARBA" id="ARBA00009347"/>
    </source>
</evidence>
<dbReference type="RefSeq" id="WP_265382401.1">
    <property type="nucleotide sequence ID" value="NZ_CP110615.1"/>
</dbReference>